<organism evidence="1 2">
    <name type="scientific">Angomonas deanei</name>
    <dbReference type="NCBI Taxonomy" id="59799"/>
    <lineage>
        <taxon>Eukaryota</taxon>
        <taxon>Discoba</taxon>
        <taxon>Euglenozoa</taxon>
        <taxon>Kinetoplastea</taxon>
        <taxon>Metakinetoplastina</taxon>
        <taxon>Trypanosomatida</taxon>
        <taxon>Trypanosomatidae</taxon>
        <taxon>Strigomonadinae</taxon>
        <taxon>Angomonas</taxon>
    </lineage>
</organism>
<keyword evidence="2" id="KW-1185">Reference proteome</keyword>
<dbReference type="VEuPathDB" id="TriTrypDB:ADEAN_000653100"/>
<dbReference type="Proteomes" id="UP000515908">
    <property type="component" value="Chromosome 12"/>
</dbReference>
<protein>
    <submittedName>
        <fullName evidence="1">Uncharacterized protein</fullName>
    </submittedName>
</protein>
<dbReference type="AlphaFoldDB" id="A0A7G2CGN3"/>
<dbReference type="EMBL" id="LR877156">
    <property type="protein sequence ID" value="CAD2219038.1"/>
    <property type="molecule type" value="Genomic_DNA"/>
</dbReference>
<sequence length="322" mass="35457">MSRALVQTATAAASSILLLECFPLSVASQLRKRKEDWAVDRVKTTILGCSASVTAGGATKIFVPLSLVRRVADFKKEKQLDAPSLHMWDQLVGEGALRLCLSCAEVEEAATRFAEHKNLCFWVPGGPLVSNIEFKEKFDTFYKYTFPHAMDVLQQARGESCSVNAWMCSALTCKYEGVYVPPIRVAETSAALLKRDYGPTTVVWEQGIRGLTPRWLETCFKTALSCGVPLSHLAVALSADERHPILLHKSTEAGVASFCCSTLPCGFGAAHPLISSADVHSFVEGWNDCRGEDISEREMDHMETIKEFGALLEKEFDRCLTV</sequence>
<accession>A0A7G2CGN3</accession>
<name>A0A7G2CGN3_9TRYP</name>
<evidence type="ECO:0000313" key="2">
    <source>
        <dbReference type="Proteomes" id="UP000515908"/>
    </source>
</evidence>
<proteinExistence type="predicted"/>
<gene>
    <name evidence="1" type="ORF">ADEAN_000653100</name>
</gene>
<reference evidence="1 2" key="1">
    <citation type="submission" date="2020-08" db="EMBL/GenBank/DDBJ databases">
        <authorList>
            <person name="Newling K."/>
            <person name="Davey J."/>
            <person name="Forrester S."/>
        </authorList>
    </citation>
    <scope>NUCLEOTIDE SEQUENCE [LARGE SCALE GENOMIC DNA]</scope>
    <source>
        <strain evidence="2">Crithidia deanei Carvalho (ATCC PRA-265)</strain>
    </source>
</reference>
<evidence type="ECO:0000313" key="1">
    <source>
        <dbReference type="EMBL" id="CAD2219038.1"/>
    </source>
</evidence>